<feature type="compositionally biased region" description="Low complexity" evidence="1">
    <location>
        <begin position="427"/>
        <end position="437"/>
    </location>
</feature>
<name>A0A8H7ZGE7_9ASCO</name>
<dbReference type="Proteomes" id="UP000669133">
    <property type="component" value="Unassembled WGS sequence"/>
</dbReference>
<feature type="compositionally biased region" description="Polar residues" evidence="1">
    <location>
        <begin position="302"/>
        <end position="311"/>
    </location>
</feature>
<dbReference type="AlphaFoldDB" id="A0A8H7ZGE7"/>
<feature type="region of interest" description="Disordered" evidence="1">
    <location>
        <begin position="259"/>
        <end position="494"/>
    </location>
</feature>
<evidence type="ECO:0000313" key="3">
    <source>
        <dbReference type="Proteomes" id="UP000669133"/>
    </source>
</evidence>
<dbReference type="OrthoDB" id="4089215at2759"/>
<feature type="compositionally biased region" description="Low complexity" evidence="1">
    <location>
        <begin position="8"/>
        <end position="19"/>
    </location>
</feature>
<dbReference type="GeneID" id="93651882"/>
<feature type="compositionally biased region" description="Gly residues" evidence="1">
    <location>
        <begin position="451"/>
        <end position="475"/>
    </location>
</feature>
<feature type="compositionally biased region" description="Polar residues" evidence="1">
    <location>
        <begin position="476"/>
        <end position="488"/>
    </location>
</feature>
<feature type="compositionally biased region" description="Polar residues" evidence="1">
    <location>
        <begin position="410"/>
        <end position="426"/>
    </location>
</feature>
<accession>A0A8H7ZGE7</accession>
<comment type="caution">
    <text evidence="2">The sequence shown here is derived from an EMBL/GenBank/DDBJ whole genome shotgun (WGS) entry which is preliminary data.</text>
</comment>
<feature type="region of interest" description="Disordered" evidence="1">
    <location>
        <begin position="1"/>
        <end position="75"/>
    </location>
</feature>
<protein>
    <submittedName>
        <fullName evidence="2">Uncharacterized protein</fullName>
    </submittedName>
</protein>
<organism evidence="2 3">
    <name type="scientific">Candida metapsilosis</name>
    <dbReference type="NCBI Taxonomy" id="273372"/>
    <lineage>
        <taxon>Eukaryota</taxon>
        <taxon>Fungi</taxon>
        <taxon>Dikarya</taxon>
        <taxon>Ascomycota</taxon>
        <taxon>Saccharomycotina</taxon>
        <taxon>Pichiomycetes</taxon>
        <taxon>Debaryomycetaceae</taxon>
        <taxon>Candida/Lodderomyces clade</taxon>
        <taxon>Candida</taxon>
    </lineage>
</organism>
<gene>
    <name evidence="2" type="ORF">I9W82_003253</name>
</gene>
<feature type="compositionally biased region" description="Polar residues" evidence="1">
    <location>
        <begin position="350"/>
        <end position="370"/>
    </location>
</feature>
<evidence type="ECO:0000313" key="2">
    <source>
        <dbReference type="EMBL" id="KAG5419486.1"/>
    </source>
</evidence>
<dbReference type="EMBL" id="JAEOAQ010000003">
    <property type="protein sequence ID" value="KAG5419486.1"/>
    <property type="molecule type" value="Genomic_DNA"/>
</dbReference>
<sequence length="588" mass="64831">MSLDPPHQHQSQYQYQYSPKINTGTFPSKSPSQQNPSHRFSSDILSNTSYSTATSSPSGYSKSAERPDTVTGQLAHLSLDPRGITNGEKMGSICRFLSHLVNLRDPEIMLQKTKDFQYYKAFEQQYNMHTHSMDGDEALFTTIGPHFAIPFDLWLRDEICIKDIKVKITMLKEINGMIGAELKDLSNKSTFEVTLNYYGKLLNAYNFYEIPTRTSTYKQLTGNGNGGLHNQIEEESEFNRNRMSNSSDFEFGQLEKPFYRNHSNQSNDSSPHVGNSNNNNNNGGNSNRASTSSVQSKKRLSSFLTGGSSSHHNNKDGPNVSASSPDLRDANHRRSQLSTPSTPPQPQFKHFSTTSTAPVTSHGYQQQDGSPTPKGHYDDPNVTPTSSNNAVNNLLSKSRLYNKMKRNRESASSVNSTTSHQSYSGNRSSVTTTASGGSRRRSSGTNIKHLLGGGNGSGSGSGSGSGGGGGGGNGSPTGDASSFDSSRTLMPPDLDLQSSENVVFTNEEKLENCKDKHEYYCQVDQLIKESKRILKFLFNSNDSRVRESTKIGKLVEFITAKVFKFILIDAVTMILTYCDLKCCNFKLI</sequence>
<feature type="compositionally biased region" description="Low complexity" evidence="1">
    <location>
        <begin position="274"/>
        <end position="287"/>
    </location>
</feature>
<reference evidence="2 3" key="1">
    <citation type="submission" date="2020-12" db="EMBL/GenBank/DDBJ databases">
        <title>Effect of drift, selection, and recombination on the evolution of hybrid genomes in Candida yeast pathogens.</title>
        <authorList>
            <person name="Mixao V."/>
            <person name="Ksiezopolska E."/>
            <person name="Saus E."/>
            <person name="Boekhout T."/>
            <person name="Gacser A."/>
            <person name="Gabaldon T."/>
        </authorList>
    </citation>
    <scope>NUCLEOTIDE SEQUENCE [LARGE SCALE GENOMIC DNA]</scope>
    <source>
        <strain evidence="2 3">BP57</strain>
    </source>
</reference>
<dbReference type="RefSeq" id="XP_067548602.1">
    <property type="nucleotide sequence ID" value="XM_067692199.1"/>
</dbReference>
<feature type="compositionally biased region" description="Polar residues" evidence="1">
    <location>
        <begin position="261"/>
        <end position="273"/>
    </location>
</feature>
<keyword evidence="3" id="KW-1185">Reference proteome</keyword>
<feature type="compositionally biased region" description="Polar residues" evidence="1">
    <location>
        <begin position="382"/>
        <end position="396"/>
    </location>
</feature>
<proteinExistence type="predicted"/>
<feature type="compositionally biased region" description="Polar residues" evidence="1">
    <location>
        <begin position="20"/>
        <end position="61"/>
    </location>
</feature>
<evidence type="ECO:0000256" key="1">
    <source>
        <dbReference type="SAM" id="MobiDB-lite"/>
    </source>
</evidence>